<feature type="transmembrane region" description="Helical" evidence="8">
    <location>
        <begin position="66"/>
        <end position="87"/>
    </location>
</feature>
<keyword evidence="12" id="KW-1185">Reference proteome</keyword>
<feature type="domain" description="ABC transmembrane type-1" evidence="10">
    <location>
        <begin position="884"/>
        <end position="1171"/>
    </location>
</feature>
<proteinExistence type="predicted"/>
<evidence type="ECO:0000256" key="1">
    <source>
        <dbReference type="ARBA" id="ARBA00004141"/>
    </source>
</evidence>
<dbReference type="InterPro" id="IPR056227">
    <property type="entry name" value="TMD0_ABC"/>
</dbReference>
<feature type="transmembrane region" description="Helical" evidence="8">
    <location>
        <begin position="131"/>
        <end position="148"/>
    </location>
</feature>
<evidence type="ECO:0000313" key="12">
    <source>
        <dbReference type="Proteomes" id="UP000799302"/>
    </source>
</evidence>
<dbReference type="SUPFAM" id="SSF90123">
    <property type="entry name" value="ABC transporter transmembrane region"/>
    <property type="match status" value="2"/>
</dbReference>
<reference evidence="11" key="1">
    <citation type="journal article" date="2020" name="Stud. Mycol.">
        <title>101 Dothideomycetes genomes: a test case for predicting lifestyles and emergence of pathogens.</title>
        <authorList>
            <person name="Haridas S."/>
            <person name="Albert R."/>
            <person name="Binder M."/>
            <person name="Bloem J."/>
            <person name="Labutti K."/>
            <person name="Salamov A."/>
            <person name="Andreopoulos B."/>
            <person name="Baker S."/>
            <person name="Barry K."/>
            <person name="Bills G."/>
            <person name="Bluhm B."/>
            <person name="Cannon C."/>
            <person name="Castanera R."/>
            <person name="Culley D."/>
            <person name="Daum C."/>
            <person name="Ezra D."/>
            <person name="Gonzalez J."/>
            <person name="Henrissat B."/>
            <person name="Kuo A."/>
            <person name="Liang C."/>
            <person name="Lipzen A."/>
            <person name="Lutzoni F."/>
            <person name="Magnuson J."/>
            <person name="Mondo S."/>
            <person name="Nolan M."/>
            <person name="Ohm R."/>
            <person name="Pangilinan J."/>
            <person name="Park H.-J."/>
            <person name="Ramirez L."/>
            <person name="Alfaro M."/>
            <person name="Sun H."/>
            <person name="Tritt A."/>
            <person name="Yoshinaga Y."/>
            <person name="Zwiers L.-H."/>
            <person name="Turgeon B."/>
            <person name="Goodwin S."/>
            <person name="Spatafora J."/>
            <person name="Crous P."/>
            <person name="Grigoriev I."/>
        </authorList>
    </citation>
    <scope>NUCLEOTIDE SEQUENCE</scope>
    <source>
        <strain evidence="11">CBS 115976</strain>
    </source>
</reference>
<feature type="domain" description="ABC transporter" evidence="9">
    <location>
        <begin position="1209"/>
        <end position="1440"/>
    </location>
</feature>
<keyword evidence="5" id="KW-0067">ATP-binding</keyword>
<dbReference type="Pfam" id="PF00664">
    <property type="entry name" value="ABC_membrane"/>
    <property type="match status" value="2"/>
</dbReference>
<dbReference type="InterPro" id="IPR003593">
    <property type="entry name" value="AAA+_ATPase"/>
</dbReference>
<organism evidence="11 12">
    <name type="scientific">Microthyrium microscopicum</name>
    <dbReference type="NCBI Taxonomy" id="703497"/>
    <lineage>
        <taxon>Eukaryota</taxon>
        <taxon>Fungi</taxon>
        <taxon>Dikarya</taxon>
        <taxon>Ascomycota</taxon>
        <taxon>Pezizomycotina</taxon>
        <taxon>Dothideomycetes</taxon>
        <taxon>Dothideomycetes incertae sedis</taxon>
        <taxon>Microthyriales</taxon>
        <taxon>Microthyriaceae</taxon>
        <taxon>Microthyrium</taxon>
    </lineage>
</organism>
<dbReference type="SUPFAM" id="SSF52540">
    <property type="entry name" value="P-loop containing nucleoside triphosphate hydrolases"/>
    <property type="match status" value="2"/>
</dbReference>
<evidence type="ECO:0000259" key="10">
    <source>
        <dbReference type="PROSITE" id="PS50929"/>
    </source>
</evidence>
<dbReference type="InterPro" id="IPR036640">
    <property type="entry name" value="ABC1_TM_sf"/>
</dbReference>
<feature type="transmembrane region" description="Helical" evidence="8">
    <location>
        <begin position="160"/>
        <end position="178"/>
    </location>
</feature>
<dbReference type="GO" id="GO:0005524">
    <property type="term" value="F:ATP binding"/>
    <property type="evidence" value="ECO:0007669"/>
    <property type="project" value="UniProtKB-KW"/>
</dbReference>
<dbReference type="FunFam" id="1.20.1560.10:FF:000066">
    <property type="entry name" value="ABC multidrug transporter (Eurofung)"/>
    <property type="match status" value="1"/>
</dbReference>
<dbReference type="PANTHER" id="PTHR24223:SF404">
    <property type="entry name" value="ABC MULTIDRUG TRANSPORTER (EUROFUNG)-RELATED"/>
    <property type="match status" value="1"/>
</dbReference>
<feature type="transmembrane region" description="Helical" evidence="8">
    <location>
        <begin position="310"/>
        <end position="330"/>
    </location>
</feature>
<keyword evidence="7 8" id="KW-0472">Membrane</keyword>
<dbReference type="Gene3D" id="3.40.50.300">
    <property type="entry name" value="P-loop containing nucleotide triphosphate hydrolases"/>
    <property type="match status" value="2"/>
</dbReference>
<dbReference type="GO" id="GO:0140359">
    <property type="term" value="F:ABC-type transporter activity"/>
    <property type="evidence" value="ECO:0007669"/>
    <property type="project" value="InterPro"/>
</dbReference>
<feature type="domain" description="ABC transmembrane type-1" evidence="10">
    <location>
        <begin position="274"/>
        <end position="551"/>
    </location>
</feature>
<keyword evidence="2" id="KW-0813">Transport</keyword>
<evidence type="ECO:0000256" key="8">
    <source>
        <dbReference type="SAM" id="Phobius"/>
    </source>
</evidence>
<evidence type="ECO:0000313" key="11">
    <source>
        <dbReference type="EMBL" id="KAF2670115.1"/>
    </source>
</evidence>
<dbReference type="FunFam" id="3.40.50.300:FF:000630">
    <property type="entry name" value="ATP-binding cassette (ABC) transporter, putative"/>
    <property type="match status" value="1"/>
</dbReference>
<comment type="subcellular location">
    <subcellularLocation>
        <location evidence="1">Membrane</location>
        <topology evidence="1">Multi-pass membrane protein</topology>
    </subcellularLocation>
</comment>
<dbReference type="PROSITE" id="PS50893">
    <property type="entry name" value="ABC_TRANSPORTER_2"/>
    <property type="match status" value="2"/>
</dbReference>
<evidence type="ECO:0000256" key="2">
    <source>
        <dbReference type="ARBA" id="ARBA00022448"/>
    </source>
</evidence>
<gene>
    <name evidence="11" type="ORF">BT63DRAFT_371580</name>
</gene>
<name>A0A6A6UCX9_9PEZI</name>
<dbReference type="InterPro" id="IPR017871">
    <property type="entry name" value="ABC_transporter-like_CS"/>
</dbReference>
<dbReference type="InterPro" id="IPR011527">
    <property type="entry name" value="ABC1_TM_dom"/>
</dbReference>
<feature type="transmembrane region" description="Helical" evidence="8">
    <location>
        <begin position="1030"/>
        <end position="1050"/>
    </location>
</feature>
<evidence type="ECO:0000256" key="4">
    <source>
        <dbReference type="ARBA" id="ARBA00022741"/>
    </source>
</evidence>
<dbReference type="PROSITE" id="PS50929">
    <property type="entry name" value="ABC_TM1F"/>
    <property type="match status" value="2"/>
</dbReference>
<dbReference type="PANTHER" id="PTHR24223">
    <property type="entry name" value="ATP-BINDING CASSETTE SUB-FAMILY C"/>
    <property type="match status" value="1"/>
</dbReference>
<dbReference type="FunFam" id="1.20.1560.10:FF:000055">
    <property type="entry name" value="ABC multidrug transporter (Eurofung)"/>
    <property type="match status" value="1"/>
</dbReference>
<evidence type="ECO:0000256" key="7">
    <source>
        <dbReference type="ARBA" id="ARBA00023136"/>
    </source>
</evidence>
<protein>
    <submittedName>
        <fullName evidence="11">Multidrug resistance-associated protein</fullName>
    </submittedName>
</protein>
<dbReference type="OrthoDB" id="6500128at2759"/>
<dbReference type="CDD" id="cd18580">
    <property type="entry name" value="ABC_6TM_ABCC_D2"/>
    <property type="match status" value="1"/>
</dbReference>
<feature type="transmembrane region" description="Helical" evidence="8">
    <location>
        <begin position="1114"/>
        <end position="1135"/>
    </location>
</feature>
<feature type="transmembrane region" description="Helical" evidence="8">
    <location>
        <begin position="1003"/>
        <end position="1024"/>
    </location>
</feature>
<dbReference type="EMBL" id="MU004234">
    <property type="protein sequence ID" value="KAF2670115.1"/>
    <property type="molecule type" value="Genomic_DNA"/>
</dbReference>
<feature type="domain" description="ABC transporter" evidence="9">
    <location>
        <begin position="605"/>
        <end position="829"/>
    </location>
</feature>
<dbReference type="Pfam" id="PF00005">
    <property type="entry name" value="ABC_tran"/>
    <property type="match status" value="2"/>
</dbReference>
<feature type="transmembrane region" description="Helical" evidence="8">
    <location>
        <begin position="99"/>
        <end position="119"/>
    </location>
</feature>
<dbReference type="Proteomes" id="UP000799302">
    <property type="component" value="Unassembled WGS sequence"/>
</dbReference>
<feature type="transmembrane region" description="Helical" evidence="8">
    <location>
        <begin position="402"/>
        <end position="423"/>
    </location>
</feature>
<dbReference type="InterPro" id="IPR050173">
    <property type="entry name" value="ABC_transporter_C-like"/>
</dbReference>
<evidence type="ECO:0000256" key="3">
    <source>
        <dbReference type="ARBA" id="ARBA00022692"/>
    </source>
</evidence>
<dbReference type="GO" id="GO:0016887">
    <property type="term" value="F:ATP hydrolysis activity"/>
    <property type="evidence" value="ECO:0007669"/>
    <property type="project" value="InterPro"/>
</dbReference>
<dbReference type="SMART" id="SM00382">
    <property type="entry name" value="AAA"/>
    <property type="match status" value="2"/>
</dbReference>
<keyword evidence="4" id="KW-0547">Nucleotide-binding</keyword>
<dbReference type="InterPro" id="IPR044726">
    <property type="entry name" value="ABCC_6TM_D2"/>
</dbReference>
<dbReference type="InterPro" id="IPR044746">
    <property type="entry name" value="ABCC_6TM_D1"/>
</dbReference>
<keyword evidence="6 8" id="KW-1133">Transmembrane helix</keyword>
<dbReference type="PROSITE" id="PS00211">
    <property type="entry name" value="ABC_TRANSPORTER_1"/>
    <property type="match status" value="1"/>
</dbReference>
<feature type="transmembrane region" description="Helical" evidence="8">
    <location>
        <begin position="930"/>
        <end position="954"/>
    </location>
</feature>
<evidence type="ECO:0000259" key="9">
    <source>
        <dbReference type="PROSITE" id="PS50893"/>
    </source>
</evidence>
<feature type="transmembrane region" description="Helical" evidence="8">
    <location>
        <begin position="523"/>
        <end position="543"/>
    </location>
</feature>
<feature type="transmembrane region" description="Helical" evidence="8">
    <location>
        <begin position="886"/>
        <end position="910"/>
    </location>
</feature>
<dbReference type="InterPro" id="IPR027417">
    <property type="entry name" value="P-loop_NTPase"/>
</dbReference>
<keyword evidence="3 8" id="KW-0812">Transmembrane</keyword>
<evidence type="ECO:0000256" key="5">
    <source>
        <dbReference type="ARBA" id="ARBA00022840"/>
    </source>
</evidence>
<feature type="transmembrane region" description="Helical" evidence="8">
    <location>
        <begin position="33"/>
        <end position="54"/>
    </location>
</feature>
<dbReference type="InterPro" id="IPR003439">
    <property type="entry name" value="ABC_transporter-like_ATP-bd"/>
</dbReference>
<dbReference type="GO" id="GO:0016020">
    <property type="term" value="C:membrane"/>
    <property type="evidence" value="ECO:0007669"/>
    <property type="project" value="UniProtKB-SubCell"/>
</dbReference>
<dbReference type="Pfam" id="PF24357">
    <property type="entry name" value="TMD0_ABC"/>
    <property type="match status" value="1"/>
</dbReference>
<sequence length="1445" mass="160531">MTGSCAFGADSLFGPRVQTSCREFDFTLLFEDAIFIAVPAGMFLLLLPIRLQLLRGSTVKVNSHRLAILKLLTLFLLLALQLIFLVFQARNSVLHTKASVAAGILNIVATFSAACASFVEDQRAVGPSDILVLYFSVSSLLALPRLRTLWMIEDVTACKSLWTGIFLLTVAVLFVESTRKSKLLVPRYQSLAKEQVYGFWGRTMYTWTLPLFQMGHSTILRIQDIFAVDERLQGHITGKELQEAWETSRSKHRLLKATFKAYKWTFLAGILPRVLRSGFSFAQPFLINATIDYMTNPSTEENKRRGQGLIGAYVLVYFGYAISNVLYYGITNRFTVMVRSGLISMVYDHTISLKADDLADSSAITLMGTDVDRIVNSLRVIHELWAAVLEVSIAIWLLEGRLWVASLVPVLISLVAVGGMIPVSTKSRSAQTQWMQRVEKRLAITSSALKDMKAVQMLGLTDILSTVISNLRSLEVKTSLRTRKLIIWNLSLSNLPIELAPYGTFFVYGIISMVKKDTNLLAAQAFTSLALISLLTTPLLWFCQALPTLLQAIACFERIEAYQIRKSQLQSEISESDGAEPAASTEGIDLQPWNRNSSSGPLITLKNAYVARTPEAIPILHDIDLTINPGFTIIIGAVGSGKSTLMDTFLGGNVLQSGTMTPSLSRVAYCHQTPWIQNKTIRENITGTSEYDKKRYDFAVWACGLEADLLAIPGGDERKTGSSGIGLSGGQKQRIALARSIYSNLQVTVLDDVLSGLDLENIALITNRLFGEDGYFRKNGKSVILITNSFSLLPHANDIVILKDGRVLDSGNYADIINRSPDIFSQVEELTRKTSRTEDDPIKPQVQNTIAPIQARPVIENEDELDPTRRTGTWGVYGYYFRSGGVFLCGVFIATISISVFLLNFTTIWIQWWVEANENGATGRTPMYLGVYTLLVALETICFVVACWYMVLYVNILGNTSLNLHADLLSSALRAPFWFFQATDVGSITNRFSQDLELVDMMLPVYAINFVEALTSCCVKLVILCVIGKYLAPAVPILGVVLFYIQSYYLRTSRQVRLLDIEAKAPLYTHFIETIQGISTIRAFNWQPRFQEENQALLSQSQRPVYMLMCIQQLLALVLDLIVGVVAVVLIAIITSQKDKFSPASVGVALNVVLTLNMQLTHLIKMWTNMEVSIGAVARIQTFVEKTPTEKRIRVQPAPQAQWPSQGAVEFRNLTASFKPETPSTLKKLSLKITPGEKIAVCGASGSGKTSLVMALLQMMDITEGNIVVDGIDLATIECNDIRSSVNVVSQDPLFLPGTLRFNLDPLGLAQDHEIQVALEKVGLWARFDSSESLNMDFSPSEWSVGQRQLFALARAVLTKSSILILDEATSSVDRETEATMQQIIESEFAEQTVIAVIHRFRFINKFDRVALLRRGELLECDSPEILLGTNSEFKKLYLALQRKN</sequence>
<evidence type="ECO:0000256" key="6">
    <source>
        <dbReference type="ARBA" id="ARBA00022989"/>
    </source>
</evidence>
<dbReference type="CDD" id="cd03244">
    <property type="entry name" value="ABCC_MRP_domain2"/>
    <property type="match status" value="1"/>
</dbReference>
<dbReference type="CDD" id="cd18579">
    <property type="entry name" value="ABC_6TM_ABCC_D1"/>
    <property type="match status" value="1"/>
</dbReference>
<accession>A0A6A6UCX9</accession>
<feature type="transmembrane region" description="Helical" evidence="8">
    <location>
        <begin position="486"/>
        <end position="511"/>
    </location>
</feature>
<dbReference type="Gene3D" id="1.20.1560.10">
    <property type="entry name" value="ABC transporter type 1, transmembrane domain"/>
    <property type="match status" value="2"/>
</dbReference>